<accession>A0ABN9SBE7</accession>
<protein>
    <recommendedName>
        <fullName evidence="4">Nuclear pore complex protein</fullName>
    </recommendedName>
</protein>
<proteinExistence type="predicted"/>
<dbReference type="EMBL" id="CAUYUJ010010336">
    <property type="protein sequence ID" value="CAK0829134.1"/>
    <property type="molecule type" value="Genomic_DNA"/>
</dbReference>
<name>A0ABN9SBE7_9DINO</name>
<feature type="region of interest" description="Disordered" evidence="1">
    <location>
        <begin position="584"/>
        <end position="618"/>
    </location>
</feature>
<evidence type="ECO:0000313" key="3">
    <source>
        <dbReference type="Proteomes" id="UP001189429"/>
    </source>
</evidence>
<dbReference type="Proteomes" id="UP001189429">
    <property type="component" value="Unassembled WGS sequence"/>
</dbReference>
<organism evidence="2 3">
    <name type="scientific">Prorocentrum cordatum</name>
    <dbReference type="NCBI Taxonomy" id="2364126"/>
    <lineage>
        <taxon>Eukaryota</taxon>
        <taxon>Sar</taxon>
        <taxon>Alveolata</taxon>
        <taxon>Dinophyceae</taxon>
        <taxon>Prorocentrales</taxon>
        <taxon>Prorocentraceae</taxon>
        <taxon>Prorocentrum</taxon>
    </lineage>
</organism>
<evidence type="ECO:0000313" key="2">
    <source>
        <dbReference type="EMBL" id="CAK0829134.1"/>
    </source>
</evidence>
<sequence>MASCLVAPRTCLQAARAQLEDLDAYARWLHCLLSVFLKDSEPTAGLGYGVDLLGVASYQGSVPKIQDLLVHVRRSPHCHMYLYMLGSNGGEVLAYVRKLLSDQCQREPCAARAEEILAKAAAPGPEAVEKLVQLDAELTSMSYQVEPAVIANTKYILHMCIRNKAIGGEPVGKEETTAGINDPLAAMQGLKYFEHVRDPDSENDRVALRMWTIASECRLQLLRPEFKTNDVEALEGVAMNIALTAPVRPGGNLHVRCSSLGSPMDLFLKAAEVGSKQLALRGGATLAPKCDDVTRTIKSDAEYWKYWKAAFGPDNDAKFSDDHGDRSCAFVATLREEREESIVRGRARVDEISSMLVASGKSDSAVGLRVYWHMSLTRFTCALLAVQFGGVAFSGSDCMTDNVVGSWNGLARQVVDLERLKFSQNLDPGIMQMKTLEAHGFPAVPGELVRSELDVIEGRCADLLTAVASRASTQLQRELLATKFDTEKCIDIFVDETWEGYASAWVNVAKKQTSSKALSSPAIGGSFEQLCPSCIAVCERVLSAGKRFISVAYTVRFILAVLPAEPRNGRLAKIDAELAKVKGADPPRSLHDYLRREKGELRAADSKEHPKDSYTGTA</sequence>
<feature type="compositionally biased region" description="Basic and acidic residues" evidence="1">
    <location>
        <begin position="584"/>
        <end position="612"/>
    </location>
</feature>
<comment type="caution">
    <text evidence="2">The sequence shown here is derived from an EMBL/GenBank/DDBJ whole genome shotgun (WGS) entry which is preliminary data.</text>
</comment>
<reference evidence="2" key="1">
    <citation type="submission" date="2023-10" db="EMBL/GenBank/DDBJ databases">
        <authorList>
            <person name="Chen Y."/>
            <person name="Shah S."/>
            <person name="Dougan E. K."/>
            <person name="Thang M."/>
            <person name="Chan C."/>
        </authorList>
    </citation>
    <scope>NUCLEOTIDE SEQUENCE [LARGE SCALE GENOMIC DNA]</scope>
</reference>
<evidence type="ECO:0008006" key="4">
    <source>
        <dbReference type="Google" id="ProtNLM"/>
    </source>
</evidence>
<evidence type="ECO:0000256" key="1">
    <source>
        <dbReference type="SAM" id="MobiDB-lite"/>
    </source>
</evidence>
<gene>
    <name evidence="2" type="ORF">PCOR1329_LOCUS28167</name>
</gene>
<keyword evidence="3" id="KW-1185">Reference proteome</keyword>